<dbReference type="OrthoDB" id="2200335at2759"/>
<comment type="caution">
    <text evidence="1">The sequence shown here is derived from an EMBL/GenBank/DDBJ whole genome shotgun (WGS) entry which is preliminary data.</text>
</comment>
<dbReference type="VEuPathDB" id="MicrosporidiaDB:ECANGB1_1096"/>
<keyword evidence="2" id="KW-1185">Reference proteome</keyword>
<proteinExistence type="predicted"/>
<dbReference type="Proteomes" id="UP000192639">
    <property type="component" value="Unassembled WGS sequence"/>
</dbReference>
<dbReference type="EMBL" id="LWDP01000030">
    <property type="protein sequence ID" value="ORD94188.1"/>
    <property type="molecule type" value="Genomic_DNA"/>
</dbReference>
<accession>A0A1Y1S7N0</accession>
<name>A0A1Y1S7N0_9MICR</name>
<reference evidence="1 2" key="1">
    <citation type="journal article" date="2017" name="Environ. Microbiol.">
        <title>Decay of the glycolytic pathway and adaptation to intranuclear parasitism within Enterocytozoonidae microsporidia.</title>
        <authorList>
            <person name="Wiredu Boakye D."/>
            <person name="Jaroenlak P."/>
            <person name="Prachumwat A."/>
            <person name="Williams T.A."/>
            <person name="Bateman K.S."/>
            <person name="Itsathitphaisarn O."/>
            <person name="Sritunyalucksana K."/>
            <person name="Paszkiewicz K.H."/>
            <person name="Moore K.A."/>
            <person name="Stentiford G.D."/>
            <person name="Williams B.A."/>
        </authorList>
    </citation>
    <scope>NUCLEOTIDE SEQUENCE [LARGE SCALE GENOMIC DNA]</scope>
    <source>
        <strain evidence="1 2">GB1</strain>
    </source>
</reference>
<evidence type="ECO:0000313" key="1">
    <source>
        <dbReference type="EMBL" id="ORD94188.1"/>
    </source>
</evidence>
<evidence type="ECO:0000313" key="2">
    <source>
        <dbReference type="Proteomes" id="UP000192639"/>
    </source>
</evidence>
<sequence>MAENSEETKNDFDDQQIAELNRILDKNYVSTIEQVQKSLETGSVPEKAEPELSMDEIYSVLEEVAAVTNRHLETNRINIKKIKAKAEEAVDFSKILDGKISIQTKKTKNKETTMQSYQKLVGFFDQ</sequence>
<organism evidence="1 2">
    <name type="scientific">Enterospora canceri</name>
    <dbReference type="NCBI Taxonomy" id="1081671"/>
    <lineage>
        <taxon>Eukaryota</taxon>
        <taxon>Fungi</taxon>
        <taxon>Fungi incertae sedis</taxon>
        <taxon>Microsporidia</taxon>
        <taxon>Enterocytozoonidae</taxon>
        <taxon>Enterospora</taxon>
    </lineage>
</organism>
<protein>
    <submittedName>
        <fullName evidence="1">Uncharacterized protein</fullName>
    </submittedName>
</protein>
<dbReference type="AlphaFoldDB" id="A0A1Y1S7N0"/>
<gene>
    <name evidence="1" type="ORF">ECANGB1_1096</name>
</gene>